<keyword evidence="4 7" id="KW-0812">Transmembrane</keyword>
<evidence type="ECO:0000256" key="4">
    <source>
        <dbReference type="ARBA" id="ARBA00022692"/>
    </source>
</evidence>
<comment type="caution">
    <text evidence="9">The sequence shown here is derived from an EMBL/GenBank/DDBJ whole genome shotgun (WGS) entry which is preliminary data.</text>
</comment>
<name>A0A2A6E575_TANFO</name>
<dbReference type="SUPFAM" id="SSF49464">
    <property type="entry name" value="Carboxypeptidase regulatory domain-like"/>
    <property type="match status" value="1"/>
</dbReference>
<dbReference type="FunFam" id="2.60.40.1120:FF:000003">
    <property type="entry name" value="Outer membrane protein Omp121"/>
    <property type="match status" value="1"/>
</dbReference>
<dbReference type="NCBIfam" id="TIGR04056">
    <property type="entry name" value="OMP_RagA_SusC"/>
    <property type="match status" value="1"/>
</dbReference>
<evidence type="ECO:0000259" key="8">
    <source>
        <dbReference type="SMART" id="SM00965"/>
    </source>
</evidence>
<evidence type="ECO:0000256" key="5">
    <source>
        <dbReference type="ARBA" id="ARBA00023136"/>
    </source>
</evidence>
<comment type="subcellular location">
    <subcellularLocation>
        <location evidence="1 7">Cell outer membrane</location>
        <topology evidence="1 7">Multi-pass membrane protein</topology>
    </subcellularLocation>
</comment>
<evidence type="ECO:0000256" key="6">
    <source>
        <dbReference type="ARBA" id="ARBA00023237"/>
    </source>
</evidence>
<dbReference type="Pfam" id="PF13715">
    <property type="entry name" value="CarbopepD_reg_2"/>
    <property type="match status" value="1"/>
</dbReference>
<dbReference type="GO" id="GO:0009279">
    <property type="term" value="C:cell outer membrane"/>
    <property type="evidence" value="ECO:0007669"/>
    <property type="project" value="UniProtKB-SubCell"/>
</dbReference>
<dbReference type="SMART" id="SM00965">
    <property type="entry name" value="STN"/>
    <property type="match status" value="1"/>
</dbReference>
<dbReference type="Pfam" id="PF07715">
    <property type="entry name" value="Plug"/>
    <property type="match status" value="1"/>
</dbReference>
<dbReference type="AlphaFoldDB" id="A0A2A6E575"/>
<sequence>MSRIENEKQLLNYFFMEQKHFFKRCSLTKPVIFLLFLFMTTSTAFAQITVNLQNRPLRETLKEIEKVSDYKFFYNESLPDLEKIVSLQVTNAGIDEAMKFLLSGTSIEYRKGEKNIIALVEKNASEGQQKSPAQSRKRPVKGRVADASGEPVIGVTIVEKANPSNGTITDVDGHFTIDVQSDAVLRISYIGYRDQEIPTTGKTSFDIVMHEDTKQLDEVVVVGYGVQKKVNIIGSIAQVDGEKISQRTNANITNALTGMMSGVTIIQGSGAPGNPSNSVQIRGVGSFGASPTALVLVDGIPGSLADINPAEIESISVLKDASTAAIYGARAANGVILITTKSGKEGKVQVLYNGYVGFNRPTAFPDLVPTWEYAQLLNEASNSTVYTDEQIAKFKDGSDPDHYANENYLKRVFDRDGLQTSHDLNVNGGGKTNRYLLTFGYLKQNGLIAKNDYTRYNARVNLTTELLPNLKLTTRINGVMSERNEPAIPAGDDADDMEGIIIKALRFPGVTPVKLSDGTYGKGQEVHGTPPAWIESPSFYSLPQYKTTANVSLTYQPLELLELTAMGGITYGNYEEKRFRSTLKIEGGRVLGPSFLENRMQRSLYKTFQATANYGRKIGQHNFSLLAGYSFEDYSDRWLKGFRDNFASNDLPYLDVGAPDNQKADGAGQEWALQSLFGRLNYNYAERYLLETTMRYDGSSRFPKSKKYGFFPSVALGWRLSEETFIRENEKMSWLTNLKLKASWGVLGNQNIGIYPYQTLYDLGRNYPFGNTFSSGASITTLTDPNLRWESTRTWDMGFESSLWNGLLSFNVAYFNRYTYDILYAPSGSVSSVLGLNISPINTGSLTNRGLELEVGHHLSSGDFTLDVQGNFNIVQNEIETLGVGDVKQLNGLVGSGGLYIGHPMQVYYGYQTDGVFLDADDVKTWADQTKVTPKAQVGDIRYKDINGPDGVPDGKVDPNYDRVVLGTRIPKYTFGLGIQTSYKEFDAAVQMQGVAGVKGMLSGVAGFAMWQEGNVQRWQADGRFRSDSPERYPSYPRLETVSGGGSPNTEVSDFWVRDASYLRVRNVQLGYTLPKQWLHALHISGVRIYVSGENLLTLSGYPRGWDPEINTNGRYYPIQQTYTLGLNIKF</sequence>
<dbReference type="InterPro" id="IPR023996">
    <property type="entry name" value="TonB-dep_OMP_SusC/RagA"/>
</dbReference>
<dbReference type="Gene3D" id="2.170.130.10">
    <property type="entry name" value="TonB-dependent receptor, plug domain"/>
    <property type="match status" value="1"/>
</dbReference>
<comment type="similarity">
    <text evidence="7">Belongs to the TonB-dependent receptor family.</text>
</comment>
<dbReference type="EMBL" id="NSLJ01000037">
    <property type="protein sequence ID" value="PDP42793.1"/>
    <property type="molecule type" value="Genomic_DNA"/>
</dbReference>
<dbReference type="PROSITE" id="PS52016">
    <property type="entry name" value="TONB_DEPENDENT_REC_3"/>
    <property type="match status" value="1"/>
</dbReference>
<protein>
    <submittedName>
        <fullName evidence="9">SusC/RagA family TonB-linked outer membrane protein</fullName>
    </submittedName>
</protein>
<keyword evidence="6 7" id="KW-0998">Cell outer membrane</keyword>
<dbReference type="InterPro" id="IPR012910">
    <property type="entry name" value="Plug_dom"/>
</dbReference>
<keyword evidence="3 7" id="KW-1134">Transmembrane beta strand</keyword>
<feature type="domain" description="Secretin/TonB short N-terminal" evidence="8">
    <location>
        <begin position="70"/>
        <end position="122"/>
    </location>
</feature>
<dbReference type="InterPro" id="IPR037066">
    <property type="entry name" value="Plug_dom_sf"/>
</dbReference>
<dbReference type="InterPro" id="IPR039426">
    <property type="entry name" value="TonB-dep_rcpt-like"/>
</dbReference>
<keyword evidence="5 7" id="KW-0472">Membrane</keyword>
<evidence type="ECO:0000256" key="2">
    <source>
        <dbReference type="ARBA" id="ARBA00022448"/>
    </source>
</evidence>
<dbReference type="InterPro" id="IPR023997">
    <property type="entry name" value="TonB-dep_OMP_SusC/RagA_CS"/>
</dbReference>
<dbReference type="InterPro" id="IPR008969">
    <property type="entry name" value="CarboxyPept-like_regulatory"/>
</dbReference>
<keyword evidence="2 7" id="KW-0813">Transport</keyword>
<dbReference type="SUPFAM" id="SSF56935">
    <property type="entry name" value="Porins"/>
    <property type="match status" value="1"/>
</dbReference>
<dbReference type="Gene3D" id="2.60.40.1120">
    <property type="entry name" value="Carboxypeptidase-like, regulatory domain"/>
    <property type="match status" value="1"/>
</dbReference>
<evidence type="ECO:0000256" key="1">
    <source>
        <dbReference type="ARBA" id="ARBA00004571"/>
    </source>
</evidence>
<evidence type="ECO:0000256" key="3">
    <source>
        <dbReference type="ARBA" id="ARBA00022452"/>
    </source>
</evidence>
<dbReference type="FunFam" id="2.170.130.10:FF:000003">
    <property type="entry name" value="SusC/RagA family TonB-linked outer membrane protein"/>
    <property type="match status" value="1"/>
</dbReference>
<accession>A0A2A6E575</accession>
<proteinExistence type="inferred from homology"/>
<gene>
    <name evidence="9" type="ORF">CLI86_11570</name>
</gene>
<dbReference type="NCBIfam" id="TIGR04057">
    <property type="entry name" value="SusC_RagA_signa"/>
    <property type="match status" value="1"/>
</dbReference>
<evidence type="ECO:0000256" key="7">
    <source>
        <dbReference type="PROSITE-ProRule" id="PRU01360"/>
    </source>
</evidence>
<dbReference type="Gene3D" id="2.40.170.20">
    <property type="entry name" value="TonB-dependent receptor, beta-barrel domain"/>
    <property type="match status" value="1"/>
</dbReference>
<evidence type="ECO:0000313" key="9">
    <source>
        <dbReference type="EMBL" id="PDP42793.1"/>
    </source>
</evidence>
<dbReference type="Proteomes" id="UP000219259">
    <property type="component" value="Unassembled WGS sequence"/>
</dbReference>
<evidence type="ECO:0000313" key="10">
    <source>
        <dbReference type="Proteomes" id="UP000219259"/>
    </source>
</evidence>
<dbReference type="Pfam" id="PF07660">
    <property type="entry name" value="STN"/>
    <property type="match status" value="1"/>
</dbReference>
<reference evidence="9 10" key="1">
    <citation type="submission" date="2017-09" db="EMBL/GenBank/DDBJ databases">
        <title>Phase variable restriction modification systems are present in the genome sequences of periodontal pathogens Prevotella intermedia, Tannerella forsythia and Porphyromonas gingivalis.</title>
        <authorList>
            <person name="Haigh R.D."/>
            <person name="Crawford L."/>
            <person name="Ralph J."/>
            <person name="Wanford J."/>
            <person name="Vartoukian S.R."/>
            <person name="Hijazib K."/>
            <person name="Wade W."/>
            <person name="Oggioni M.R."/>
        </authorList>
    </citation>
    <scope>NUCLEOTIDE SEQUENCE [LARGE SCALE GENOMIC DNA]</scope>
    <source>
        <strain evidence="9 10">WW11663</strain>
    </source>
</reference>
<dbReference type="InterPro" id="IPR011662">
    <property type="entry name" value="Secretin/TonB_short_N"/>
</dbReference>
<dbReference type="InterPro" id="IPR036942">
    <property type="entry name" value="Beta-barrel_TonB_sf"/>
</dbReference>
<organism evidence="9 10">
    <name type="scientific">Tannerella forsythia</name>
    <name type="common">Bacteroides forsythus</name>
    <dbReference type="NCBI Taxonomy" id="28112"/>
    <lineage>
        <taxon>Bacteria</taxon>
        <taxon>Pseudomonadati</taxon>
        <taxon>Bacteroidota</taxon>
        <taxon>Bacteroidia</taxon>
        <taxon>Bacteroidales</taxon>
        <taxon>Tannerellaceae</taxon>
        <taxon>Tannerella</taxon>
    </lineage>
</organism>